<dbReference type="InterPro" id="IPR016155">
    <property type="entry name" value="Mopterin_synth/thiamin_S_b"/>
</dbReference>
<reference evidence="1" key="2">
    <citation type="submission" date="2021-04" db="EMBL/GenBank/DDBJ databases">
        <authorList>
            <person name="Gilroy R."/>
        </authorList>
    </citation>
    <scope>NUCLEOTIDE SEQUENCE</scope>
    <source>
        <strain evidence="1">G4-2901</strain>
    </source>
</reference>
<dbReference type="InterPro" id="IPR010035">
    <property type="entry name" value="Thi_S"/>
</dbReference>
<proteinExistence type="predicted"/>
<dbReference type="CDD" id="cd00565">
    <property type="entry name" value="Ubl_ThiS"/>
    <property type="match status" value="1"/>
</dbReference>
<protein>
    <submittedName>
        <fullName evidence="1">Sulfur carrier protein ThiS</fullName>
    </submittedName>
</protein>
<organism evidence="1 2">
    <name type="scientific">Candidatus Phocaeicola faecigallinarum</name>
    <dbReference type="NCBI Taxonomy" id="2838732"/>
    <lineage>
        <taxon>Bacteria</taxon>
        <taxon>Pseudomonadati</taxon>
        <taxon>Bacteroidota</taxon>
        <taxon>Bacteroidia</taxon>
        <taxon>Bacteroidales</taxon>
        <taxon>Bacteroidaceae</taxon>
        <taxon>Phocaeicola</taxon>
    </lineage>
</organism>
<dbReference type="Gene3D" id="3.10.20.30">
    <property type="match status" value="1"/>
</dbReference>
<dbReference type="SUPFAM" id="SSF54285">
    <property type="entry name" value="MoaD/ThiS"/>
    <property type="match status" value="1"/>
</dbReference>
<dbReference type="AlphaFoldDB" id="A0A948WWP3"/>
<dbReference type="InterPro" id="IPR003749">
    <property type="entry name" value="ThiS/MoaD-like"/>
</dbReference>
<dbReference type="PANTHER" id="PTHR34472">
    <property type="entry name" value="SULFUR CARRIER PROTEIN THIS"/>
    <property type="match status" value="1"/>
</dbReference>
<evidence type="ECO:0000313" key="2">
    <source>
        <dbReference type="Proteomes" id="UP000783796"/>
    </source>
</evidence>
<dbReference type="Pfam" id="PF02597">
    <property type="entry name" value="ThiS"/>
    <property type="match status" value="1"/>
</dbReference>
<dbReference type="EMBL" id="JAHLFW010000105">
    <property type="protein sequence ID" value="MBU3839127.1"/>
    <property type="molecule type" value="Genomic_DNA"/>
</dbReference>
<accession>A0A948WWP3</accession>
<name>A0A948WWP3_9BACT</name>
<dbReference type="PANTHER" id="PTHR34472:SF1">
    <property type="entry name" value="SULFUR CARRIER PROTEIN THIS"/>
    <property type="match status" value="1"/>
</dbReference>
<dbReference type="InterPro" id="IPR012675">
    <property type="entry name" value="Beta-grasp_dom_sf"/>
</dbReference>
<gene>
    <name evidence="1" type="primary">thiS</name>
    <name evidence="1" type="ORF">H9777_12620</name>
</gene>
<reference evidence="1" key="1">
    <citation type="journal article" date="2021" name="PeerJ">
        <title>Extensive microbial diversity within the chicken gut microbiome revealed by metagenomics and culture.</title>
        <authorList>
            <person name="Gilroy R."/>
            <person name="Ravi A."/>
            <person name="Getino M."/>
            <person name="Pursley I."/>
            <person name="Horton D.L."/>
            <person name="Alikhan N.F."/>
            <person name="Baker D."/>
            <person name="Gharbi K."/>
            <person name="Hall N."/>
            <person name="Watson M."/>
            <person name="Adriaenssens E.M."/>
            <person name="Foster-Nyarko E."/>
            <person name="Jarju S."/>
            <person name="Secka A."/>
            <person name="Antonio M."/>
            <person name="Oren A."/>
            <person name="Chaudhuri R.R."/>
            <person name="La Ragione R."/>
            <person name="Hildebrand F."/>
            <person name="Pallen M.J."/>
        </authorList>
    </citation>
    <scope>NUCLEOTIDE SEQUENCE</scope>
    <source>
        <strain evidence="1">G4-2901</strain>
    </source>
</reference>
<comment type="caution">
    <text evidence="1">The sequence shown here is derived from an EMBL/GenBank/DDBJ whole genome shotgun (WGS) entry which is preliminary data.</text>
</comment>
<dbReference type="NCBIfam" id="TIGR01683">
    <property type="entry name" value="thiS"/>
    <property type="match status" value="1"/>
</dbReference>
<sequence>MKIQVNNKETELTQGNNVASLAQQLELPEQGVAVALNNRMIPRSQWAEQEIKEGDSLVIIKAACGG</sequence>
<dbReference type="Proteomes" id="UP000783796">
    <property type="component" value="Unassembled WGS sequence"/>
</dbReference>
<evidence type="ECO:0000313" key="1">
    <source>
        <dbReference type="EMBL" id="MBU3839127.1"/>
    </source>
</evidence>